<protein>
    <submittedName>
        <fullName evidence="3">Uncharacterized protein</fullName>
    </submittedName>
</protein>
<dbReference type="Proteomes" id="UP001172673">
    <property type="component" value="Unassembled WGS sequence"/>
</dbReference>
<evidence type="ECO:0000256" key="2">
    <source>
        <dbReference type="SAM" id="SignalP"/>
    </source>
</evidence>
<comment type="caution">
    <text evidence="3">The sequence shown here is derived from an EMBL/GenBank/DDBJ whole genome shotgun (WGS) entry which is preliminary data.</text>
</comment>
<evidence type="ECO:0000256" key="1">
    <source>
        <dbReference type="SAM" id="MobiDB-lite"/>
    </source>
</evidence>
<keyword evidence="4" id="KW-1185">Reference proteome</keyword>
<evidence type="ECO:0000313" key="3">
    <source>
        <dbReference type="EMBL" id="KAJ9613473.1"/>
    </source>
</evidence>
<dbReference type="GO" id="GO:0031505">
    <property type="term" value="P:fungal-type cell wall organization"/>
    <property type="evidence" value="ECO:0007669"/>
    <property type="project" value="InterPro"/>
</dbReference>
<dbReference type="EMBL" id="JAPDRK010000004">
    <property type="protein sequence ID" value="KAJ9613473.1"/>
    <property type="molecule type" value="Genomic_DNA"/>
</dbReference>
<accession>A0AA39CMQ5</accession>
<dbReference type="AlphaFoldDB" id="A0AA39CMQ5"/>
<evidence type="ECO:0000313" key="4">
    <source>
        <dbReference type="Proteomes" id="UP001172673"/>
    </source>
</evidence>
<dbReference type="Pfam" id="PF17056">
    <property type="entry name" value="KRE1"/>
    <property type="match status" value="1"/>
</dbReference>
<feature type="region of interest" description="Disordered" evidence="1">
    <location>
        <begin position="97"/>
        <end position="116"/>
    </location>
</feature>
<keyword evidence="2" id="KW-0732">Signal</keyword>
<feature type="chain" id="PRO_5041286613" evidence="2">
    <location>
        <begin position="22"/>
        <end position="209"/>
    </location>
</feature>
<gene>
    <name evidence="3" type="ORF">H2200_003415</name>
</gene>
<feature type="signal peptide" evidence="2">
    <location>
        <begin position="1"/>
        <end position="21"/>
    </location>
</feature>
<dbReference type="InterPro" id="IPR031452">
    <property type="entry name" value="Kre1"/>
</dbReference>
<sequence>MAPKSLASILLSSLLYSTTNAFVPLNIHPPVDNNIQPQAQPHATPSAPDPAYWVPIETLAPIPYIPSPMPTPTPTPSDTDYHLPFGLDALLHPDLHKRQGAPVAPPTPQPTAGGQLSPITTYFINSEVAPGSFAQVPVVYTQTFPPTPDQWPSPLAGTIGLGTIQGTVGGIRSKREEPTQAPMPVETGTAGDTAVRLEMEARKTKSWSA</sequence>
<name>A0AA39CMQ5_9EURO</name>
<proteinExistence type="predicted"/>
<feature type="region of interest" description="Disordered" evidence="1">
    <location>
        <begin position="174"/>
        <end position="195"/>
    </location>
</feature>
<organism evidence="3 4">
    <name type="scientific">Cladophialophora chaetospira</name>
    <dbReference type="NCBI Taxonomy" id="386627"/>
    <lineage>
        <taxon>Eukaryota</taxon>
        <taxon>Fungi</taxon>
        <taxon>Dikarya</taxon>
        <taxon>Ascomycota</taxon>
        <taxon>Pezizomycotina</taxon>
        <taxon>Eurotiomycetes</taxon>
        <taxon>Chaetothyriomycetidae</taxon>
        <taxon>Chaetothyriales</taxon>
        <taxon>Herpotrichiellaceae</taxon>
        <taxon>Cladophialophora</taxon>
    </lineage>
</organism>
<reference evidence="3" key="1">
    <citation type="submission" date="2022-10" db="EMBL/GenBank/DDBJ databases">
        <title>Culturing micro-colonial fungi from biological soil crusts in the Mojave desert and describing Neophaeococcomyces mojavensis, and introducing the new genera and species Taxawa tesnikishii.</title>
        <authorList>
            <person name="Kurbessoian T."/>
            <person name="Stajich J.E."/>
        </authorList>
    </citation>
    <scope>NUCLEOTIDE SEQUENCE</scope>
    <source>
        <strain evidence="3">TK_41</strain>
    </source>
</reference>